<protein>
    <submittedName>
        <fullName evidence="3">Unannotated protein</fullName>
    </submittedName>
</protein>
<dbReference type="Pfam" id="PF04909">
    <property type="entry name" value="Amidohydro_2"/>
    <property type="match status" value="1"/>
</dbReference>
<proteinExistence type="predicted"/>
<dbReference type="InterPro" id="IPR032465">
    <property type="entry name" value="ACMSD"/>
</dbReference>
<dbReference type="PANTHER" id="PTHR21240:SF19">
    <property type="entry name" value="CATALYTIC_ HYDROLASE"/>
    <property type="match status" value="1"/>
</dbReference>
<name>A0A6J6L8P2_9ZZZZ</name>
<dbReference type="SUPFAM" id="SSF51556">
    <property type="entry name" value="Metallo-dependent hydrolases"/>
    <property type="match status" value="1"/>
</dbReference>
<keyword evidence="1" id="KW-0456">Lyase</keyword>
<evidence type="ECO:0000256" key="1">
    <source>
        <dbReference type="ARBA" id="ARBA00023239"/>
    </source>
</evidence>
<sequence>MNKVVDAHLHLFSAVSEKFPRTEYPIMAEADREELAEKLLVEMANAGVDHAIVVPLSSDDEYLHEVLTKFPGRFAGVGVFDHSNLDGVKGIEKRLTKTRLQGLRFFGLEATEDCDVTKLSCYQVLELMAESGMVVWFYGDLVQLAALKKIMTLLPSLKVVLNHCGFLPNMHAEMQIDKYRRPHFDVQLPPVDLPVVEQMASEYSNLYVHFSGQYAFTHNEYPYSDFTEIAQRLHSSFGANRMLMASDWPWIEFEPGYAKVLNLIDVLLPNLTSAERDSVRGLTALSLFSF</sequence>
<dbReference type="InterPro" id="IPR032466">
    <property type="entry name" value="Metal_Hydrolase"/>
</dbReference>
<dbReference type="GO" id="GO:0016831">
    <property type="term" value="F:carboxy-lyase activity"/>
    <property type="evidence" value="ECO:0007669"/>
    <property type="project" value="InterPro"/>
</dbReference>
<dbReference type="EMBL" id="CAEZWU010000002">
    <property type="protein sequence ID" value="CAB4657133.1"/>
    <property type="molecule type" value="Genomic_DNA"/>
</dbReference>
<accession>A0A6J6L8P2</accession>
<dbReference type="Gene3D" id="3.20.20.140">
    <property type="entry name" value="Metal-dependent hydrolases"/>
    <property type="match status" value="1"/>
</dbReference>
<evidence type="ECO:0000259" key="2">
    <source>
        <dbReference type="Pfam" id="PF04909"/>
    </source>
</evidence>
<dbReference type="InterPro" id="IPR006680">
    <property type="entry name" value="Amidohydro-rel"/>
</dbReference>
<dbReference type="PANTHER" id="PTHR21240">
    <property type="entry name" value="2-AMINO-3-CARBOXYLMUCONATE-6-SEMIALDEHYDE DECARBOXYLASE"/>
    <property type="match status" value="1"/>
</dbReference>
<evidence type="ECO:0000313" key="3">
    <source>
        <dbReference type="EMBL" id="CAB4657133.1"/>
    </source>
</evidence>
<feature type="domain" description="Amidohydrolase-related" evidence="2">
    <location>
        <begin position="5"/>
        <end position="289"/>
    </location>
</feature>
<dbReference type="GO" id="GO:0016787">
    <property type="term" value="F:hydrolase activity"/>
    <property type="evidence" value="ECO:0007669"/>
    <property type="project" value="InterPro"/>
</dbReference>
<gene>
    <name evidence="3" type="ORF">UFOPK2292_00025</name>
</gene>
<reference evidence="3" key="1">
    <citation type="submission" date="2020-05" db="EMBL/GenBank/DDBJ databases">
        <authorList>
            <person name="Chiriac C."/>
            <person name="Salcher M."/>
            <person name="Ghai R."/>
            <person name="Kavagutti S V."/>
        </authorList>
    </citation>
    <scope>NUCLEOTIDE SEQUENCE</scope>
</reference>
<organism evidence="3">
    <name type="scientific">freshwater metagenome</name>
    <dbReference type="NCBI Taxonomy" id="449393"/>
    <lineage>
        <taxon>unclassified sequences</taxon>
        <taxon>metagenomes</taxon>
        <taxon>ecological metagenomes</taxon>
    </lineage>
</organism>
<dbReference type="AlphaFoldDB" id="A0A6J6L8P2"/>